<dbReference type="EMBL" id="MVGT01002138">
    <property type="protein sequence ID" value="OVA09297.1"/>
    <property type="molecule type" value="Genomic_DNA"/>
</dbReference>
<accession>A0A200QFZ8</accession>
<feature type="region of interest" description="Disordered" evidence="1">
    <location>
        <begin position="1"/>
        <end position="24"/>
    </location>
</feature>
<feature type="region of interest" description="Disordered" evidence="1">
    <location>
        <begin position="44"/>
        <end position="115"/>
    </location>
</feature>
<keyword evidence="3" id="KW-1185">Reference proteome</keyword>
<organism evidence="2 3">
    <name type="scientific">Macleaya cordata</name>
    <name type="common">Five-seeded plume-poppy</name>
    <name type="synonym">Bocconia cordata</name>
    <dbReference type="NCBI Taxonomy" id="56857"/>
    <lineage>
        <taxon>Eukaryota</taxon>
        <taxon>Viridiplantae</taxon>
        <taxon>Streptophyta</taxon>
        <taxon>Embryophyta</taxon>
        <taxon>Tracheophyta</taxon>
        <taxon>Spermatophyta</taxon>
        <taxon>Magnoliopsida</taxon>
        <taxon>Ranunculales</taxon>
        <taxon>Papaveraceae</taxon>
        <taxon>Papaveroideae</taxon>
        <taxon>Macleaya</taxon>
    </lineage>
</organism>
<sequence>MDTMIPSEDTTNPDKSVKAPNVSNIKEPAICNWSFLDLSSPATLETKAPDRSKSPTTEIVGRNRTRGRSKLFEKKQLSLDEREPAVTDQQPVAPDANMDDYRNTNPSPVIDQEDELGTMVADTEGKVETTPVVDATLGDNFRAEIEMNLDNIQFPKDTS</sequence>
<name>A0A200QFZ8_MACCD</name>
<evidence type="ECO:0000313" key="3">
    <source>
        <dbReference type="Proteomes" id="UP000195402"/>
    </source>
</evidence>
<dbReference type="InParanoid" id="A0A200QFZ8"/>
<evidence type="ECO:0000313" key="2">
    <source>
        <dbReference type="EMBL" id="OVA09297.1"/>
    </source>
</evidence>
<reference evidence="2 3" key="1">
    <citation type="journal article" date="2017" name="Mol. Plant">
        <title>The Genome of Medicinal Plant Macleaya cordata Provides New Insights into Benzylisoquinoline Alkaloids Metabolism.</title>
        <authorList>
            <person name="Liu X."/>
            <person name="Liu Y."/>
            <person name="Huang P."/>
            <person name="Ma Y."/>
            <person name="Qing Z."/>
            <person name="Tang Q."/>
            <person name="Cao H."/>
            <person name="Cheng P."/>
            <person name="Zheng Y."/>
            <person name="Yuan Z."/>
            <person name="Zhou Y."/>
            <person name="Liu J."/>
            <person name="Tang Z."/>
            <person name="Zhuo Y."/>
            <person name="Zhang Y."/>
            <person name="Yu L."/>
            <person name="Huang J."/>
            <person name="Yang P."/>
            <person name="Peng Q."/>
            <person name="Zhang J."/>
            <person name="Jiang W."/>
            <person name="Zhang Z."/>
            <person name="Lin K."/>
            <person name="Ro D.K."/>
            <person name="Chen X."/>
            <person name="Xiong X."/>
            <person name="Shang Y."/>
            <person name="Huang S."/>
            <person name="Zeng J."/>
        </authorList>
    </citation>
    <scope>NUCLEOTIDE SEQUENCE [LARGE SCALE GENOMIC DNA]</scope>
    <source>
        <strain evidence="3">cv. BLH2017</strain>
        <tissue evidence="2">Root</tissue>
    </source>
</reference>
<comment type="caution">
    <text evidence="2">The sequence shown here is derived from an EMBL/GenBank/DDBJ whole genome shotgun (WGS) entry which is preliminary data.</text>
</comment>
<protein>
    <submittedName>
        <fullName evidence="2">Uncharacterized protein</fullName>
    </submittedName>
</protein>
<proteinExistence type="predicted"/>
<dbReference type="Proteomes" id="UP000195402">
    <property type="component" value="Unassembled WGS sequence"/>
</dbReference>
<dbReference type="AlphaFoldDB" id="A0A200QFZ8"/>
<feature type="compositionally biased region" description="Basic and acidic residues" evidence="1">
    <location>
        <begin position="70"/>
        <end position="85"/>
    </location>
</feature>
<evidence type="ECO:0000256" key="1">
    <source>
        <dbReference type="SAM" id="MobiDB-lite"/>
    </source>
</evidence>
<gene>
    <name evidence="2" type="ORF">BVC80_6703g2</name>
</gene>